<keyword evidence="2" id="KW-1185">Reference proteome</keyword>
<dbReference type="Proteomes" id="UP001236369">
    <property type="component" value="Unassembled WGS sequence"/>
</dbReference>
<evidence type="ECO:0000313" key="2">
    <source>
        <dbReference type="Proteomes" id="UP001236369"/>
    </source>
</evidence>
<evidence type="ECO:0000313" key="1">
    <source>
        <dbReference type="EMBL" id="MDQ0445175.1"/>
    </source>
</evidence>
<sequence length="279" mass="29583">MTTQPPAPPSLPLFYAGPTVLRFPDHRSLGLRRTGDYSFAADVVAVPLTLAEFATAGRSMPIVFAQDELAMPLGVCGLEAGRNLLVTKSGGWHPNRYVPAYIRRFPFIAMEIEEGGPRLLGIEATSSLVVTDAGADGGVRLFDEAGVPTDRAREAMALCEAYAVDHDATAAFAAALVEHKLLVPRQAEMRLLRADGASAEADKSEGAPDTEANAVRATLAGFQVIDPAAFQALSGEVVAEFHTRGWLAPIVLHIASQQSWQLLLEAADQVANEPAAKAA</sequence>
<dbReference type="RefSeq" id="WP_238249925.1">
    <property type="nucleotide sequence ID" value="NZ_BPQX01000035.1"/>
</dbReference>
<evidence type="ECO:0008006" key="3">
    <source>
        <dbReference type="Google" id="ProtNLM"/>
    </source>
</evidence>
<gene>
    <name evidence="1" type="ORF">QO016_004702</name>
</gene>
<protein>
    <recommendedName>
        <fullName evidence="3">SapC family protein</fullName>
    </recommendedName>
</protein>
<reference evidence="1 2" key="1">
    <citation type="submission" date="2023-07" db="EMBL/GenBank/DDBJ databases">
        <title>Genomic Encyclopedia of Type Strains, Phase IV (KMG-IV): sequencing the most valuable type-strain genomes for metagenomic binning, comparative biology and taxonomic classification.</title>
        <authorList>
            <person name="Goeker M."/>
        </authorList>
    </citation>
    <scope>NUCLEOTIDE SEQUENCE [LARGE SCALE GENOMIC DNA]</scope>
    <source>
        <strain evidence="1 2">DSM 19562</strain>
    </source>
</reference>
<dbReference type="InterPro" id="IPR010836">
    <property type="entry name" value="SapC"/>
</dbReference>
<comment type="caution">
    <text evidence="1">The sequence shown here is derived from an EMBL/GenBank/DDBJ whole genome shotgun (WGS) entry which is preliminary data.</text>
</comment>
<name>A0ABU0HS66_9HYPH</name>
<dbReference type="EMBL" id="JAUSVV010000022">
    <property type="protein sequence ID" value="MDQ0445175.1"/>
    <property type="molecule type" value="Genomic_DNA"/>
</dbReference>
<proteinExistence type="predicted"/>
<dbReference type="Pfam" id="PF07277">
    <property type="entry name" value="SapC"/>
    <property type="match status" value="1"/>
</dbReference>
<organism evidence="1 2">
    <name type="scientific">Methylobacterium persicinum</name>
    <dbReference type="NCBI Taxonomy" id="374426"/>
    <lineage>
        <taxon>Bacteria</taxon>
        <taxon>Pseudomonadati</taxon>
        <taxon>Pseudomonadota</taxon>
        <taxon>Alphaproteobacteria</taxon>
        <taxon>Hyphomicrobiales</taxon>
        <taxon>Methylobacteriaceae</taxon>
        <taxon>Methylobacterium</taxon>
    </lineage>
</organism>
<accession>A0ABU0HS66</accession>